<proteinExistence type="inferred from homology"/>
<dbReference type="PANTHER" id="PTHR30349:SF64">
    <property type="entry name" value="PROPHAGE INTEGRASE INTD-RELATED"/>
    <property type="match status" value="1"/>
</dbReference>
<dbReference type="Pfam" id="PF13102">
    <property type="entry name" value="Phage_int_SAM_5"/>
    <property type="match status" value="1"/>
</dbReference>
<dbReference type="InterPro" id="IPR010998">
    <property type="entry name" value="Integrase_recombinase_N"/>
</dbReference>
<accession>A0A3L8A7U9</accession>
<dbReference type="PANTHER" id="PTHR30349">
    <property type="entry name" value="PHAGE INTEGRASE-RELATED"/>
    <property type="match status" value="1"/>
</dbReference>
<dbReference type="CDD" id="cd01185">
    <property type="entry name" value="INTN1_C_like"/>
    <property type="match status" value="1"/>
</dbReference>
<dbReference type="Gene3D" id="1.10.150.130">
    <property type="match status" value="1"/>
</dbReference>
<dbReference type="InterPro" id="IPR002104">
    <property type="entry name" value="Integrase_catalytic"/>
</dbReference>
<dbReference type="Pfam" id="PF00589">
    <property type="entry name" value="Phage_integrase"/>
    <property type="match status" value="1"/>
</dbReference>
<evidence type="ECO:0000313" key="5">
    <source>
        <dbReference type="EMBL" id="RLT78390.1"/>
    </source>
</evidence>
<feature type="domain" description="Tyr recombinase" evidence="4">
    <location>
        <begin position="218"/>
        <end position="390"/>
    </location>
</feature>
<dbReference type="InterPro" id="IPR050090">
    <property type="entry name" value="Tyrosine_recombinase_XerCD"/>
</dbReference>
<keyword evidence="3" id="KW-0233">DNA recombination</keyword>
<dbReference type="AlphaFoldDB" id="A0A3L8A7U9"/>
<reference evidence="5 6" key="1">
    <citation type="submission" date="2018-09" db="EMBL/GenBank/DDBJ databases">
        <title>Murine metabolic-syndrome-specific gut microbial biobank.</title>
        <authorList>
            <person name="Liu C."/>
        </authorList>
    </citation>
    <scope>NUCLEOTIDE SEQUENCE [LARGE SCALE GENOMIC DNA]</scope>
    <source>
        <strain evidence="5 6">0.1X-D8-26</strain>
    </source>
</reference>
<dbReference type="GO" id="GO:0015074">
    <property type="term" value="P:DNA integration"/>
    <property type="evidence" value="ECO:0007669"/>
    <property type="project" value="InterPro"/>
</dbReference>
<dbReference type="InterPro" id="IPR011010">
    <property type="entry name" value="DNA_brk_join_enz"/>
</dbReference>
<dbReference type="InterPro" id="IPR035386">
    <property type="entry name" value="Arm-DNA-bind_5"/>
</dbReference>
<evidence type="ECO:0000256" key="1">
    <source>
        <dbReference type="ARBA" id="ARBA00008857"/>
    </source>
</evidence>
<sequence length="403" mass="46529">MRATFKVLFFVNRSKEKNGIVPIMGRVTINGTQAQFSCKYSVAVELWDTKANKVKGKSKEARDINFALDNIKAQIIKHYQRISDREAFVTAEMVRNAYQGIGTEYETLLRAFDKHNADFARRVGKDRTKETLYKHTISRTHVANFIKYYYKRNDIGMNELTEDFLNQYCIYLRNEVGVQQSTIRLYCAPLRSIVTHAHKNGLIPRDPFANCYVSGGTKEREFLTEKEVQTLMSHRFDDPAMTVVRDIFIFGCLTGISFIDIKNLTTDNLVTINGSLWISSVRQKTNIPFRVKLMESACKIIDRYEPFRRGKRLFNFYRNGWTNVLLKQIAAECGINKHLTFHMSRHSYAVMAISNGMPIESVSKVLGHTKITTTQHYAKITTEKLDKDFSMLESKISDKMKLV</sequence>
<organism evidence="5 6">
    <name type="scientific">Bacteroides acidifaciens</name>
    <dbReference type="NCBI Taxonomy" id="85831"/>
    <lineage>
        <taxon>Bacteria</taxon>
        <taxon>Pseudomonadati</taxon>
        <taxon>Bacteroidota</taxon>
        <taxon>Bacteroidia</taxon>
        <taxon>Bacteroidales</taxon>
        <taxon>Bacteroidaceae</taxon>
        <taxon>Bacteroides</taxon>
    </lineage>
</organism>
<dbReference type="SUPFAM" id="SSF56349">
    <property type="entry name" value="DNA breaking-rejoining enzymes"/>
    <property type="match status" value="1"/>
</dbReference>
<gene>
    <name evidence="5" type="ORF">D7Y07_19465</name>
</gene>
<dbReference type="InterPro" id="IPR025269">
    <property type="entry name" value="SAM-like_dom"/>
</dbReference>
<name>A0A3L8A7U9_9BACE</name>
<dbReference type="RefSeq" id="WP_005783299.1">
    <property type="nucleotide sequence ID" value="NZ_CANBBE010000208.1"/>
</dbReference>
<dbReference type="InterPro" id="IPR013762">
    <property type="entry name" value="Integrase-like_cat_sf"/>
</dbReference>
<evidence type="ECO:0000256" key="2">
    <source>
        <dbReference type="ARBA" id="ARBA00023125"/>
    </source>
</evidence>
<dbReference type="Pfam" id="PF17293">
    <property type="entry name" value="Arm-DNA-bind_5"/>
    <property type="match status" value="1"/>
</dbReference>
<dbReference type="GO" id="GO:0003677">
    <property type="term" value="F:DNA binding"/>
    <property type="evidence" value="ECO:0007669"/>
    <property type="project" value="UniProtKB-KW"/>
</dbReference>
<comment type="similarity">
    <text evidence="1">Belongs to the 'phage' integrase family.</text>
</comment>
<dbReference type="Gene3D" id="1.10.443.10">
    <property type="entry name" value="Intergrase catalytic core"/>
    <property type="match status" value="1"/>
</dbReference>
<dbReference type="Proteomes" id="UP000267159">
    <property type="component" value="Unassembled WGS sequence"/>
</dbReference>
<dbReference type="PROSITE" id="PS51898">
    <property type="entry name" value="TYR_RECOMBINASE"/>
    <property type="match status" value="1"/>
</dbReference>
<dbReference type="GO" id="GO:0006310">
    <property type="term" value="P:DNA recombination"/>
    <property type="evidence" value="ECO:0007669"/>
    <property type="project" value="UniProtKB-KW"/>
</dbReference>
<evidence type="ECO:0000259" key="4">
    <source>
        <dbReference type="PROSITE" id="PS51898"/>
    </source>
</evidence>
<comment type="caution">
    <text evidence="5">The sequence shown here is derived from an EMBL/GenBank/DDBJ whole genome shotgun (WGS) entry which is preliminary data.</text>
</comment>
<dbReference type="EMBL" id="RAZM01000113">
    <property type="protein sequence ID" value="RLT78390.1"/>
    <property type="molecule type" value="Genomic_DNA"/>
</dbReference>
<keyword evidence="2" id="KW-0238">DNA-binding</keyword>
<evidence type="ECO:0000313" key="6">
    <source>
        <dbReference type="Proteomes" id="UP000267159"/>
    </source>
</evidence>
<evidence type="ECO:0000256" key="3">
    <source>
        <dbReference type="ARBA" id="ARBA00023172"/>
    </source>
</evidence>
<protein>
    <submittedName>
        <fullName evidence="5">Site-specific integrase</fullName>
    </submittedName>
</protein>